<protein>
    <submittedName>
        <fullName evidence="1">Uncharacterized protein</fullName>
    </submittedName>
</protein>
<accession>J3MK87</accession>
<proteinExistence type="predicted"/>
<sequence length="66" mass="7402">MECLRERQFIIFELYGDTIVHAVNLPILAHSHQPAVLTSAGFQVLPTWLAKVELDEQGGKGEKELI</sequence>
<dbReference type="Proteomes" id="UP000006038">
    <property type="component" value="Chromosome 7"/>
</dbReference>
<evidence type="ECO:0000313" key="2">
    <source>
        <dbReference type="Proteomes" id="UP000006038"/>
    </source>
</evidence>
<keyword evidence="2" id="KW-1185">Reference proteome</keyword>
<dbReference type="AlphaFoldDB" id="J3MK87"/>
<organism evidence="1">
    <name type="scientific">Oryza brachyantha</name>
    <name type="common">malo sina</name>
    <dbReference type="NCBI Taxonomy" id="4533"/>
    <lineage>
        <taxon>Eukaryota</taxon>
        <taxon>Viridiplantae</taxon>
        <taxon>Streptophyta</taxon>
        <taxon>Embryophyta</taxon>
        <taxon>Tracheophyta</taxon>
        <taxon>Spermatophyta</taxon>
        <taxon>Magnoliopsida</taxon>
        <taxon>Liliopsida</taxon>
        <taxon>Poales</taxon>
        <taxon>Poaceae</taxon>
        <taxon>BOP clade</taxon>
        <taxon>Oryzoideae</taxon>
        <taxon>Oryzeae</taxon>
        <taxon>Oryzinae</taxon>
        <taxon>Oryza</taxon>
    </lineage>
</organism>
<evidence type="ECO:0000313" key="1">
    <source>
        <dbReference type="EnsemblPlants" id="OB07G18190.1"/>
    </source>
</evidence>
<dbReference type="EnsemblPlants" id="OB07G18190.1">
    <property type="protein sequence ID" value="OB07G18190.1"/>
    <property type="gene ID" value="OB07G18190"/>
</dbReference>
<dbReference type="Gramene" id="OB07G18190.1">
    <property type="protein sequence ID" value="OB07G18190.1"/>
    <property type="gene ID" value="OB07G18190"/>
</dbReference>
<name>J3MK87_ORYBR</name>
<dbReference type="HOGENOM" id="CLU_2835264_0_0_1"/>
<reference evidence="1" key="2">
    <citation type="submission" date="2013-04" db="UniProtKB">
        <authorList>
            <consortium name="EnsemblPlants"/>
        </authorList>
    </citation>
    <scope>IDENTIFICATION</scope>
</reference>
<reference evidence="1" key="1">
    <citation type="journal article" date="2013" name="Nat. Commun.">
        <title>Whole-genome sequencing of Oryza brachyantha reveals mechanisms underlying Oryza genome evolution.</title>
        <authorList>
            <person name="Chen J."/>
            <person name="Huang Q."/>
            <person name="Gao D."/>
            <person name="Wang J."/>
            <person name="Lang Y."/>
            <person name="Liu T."/>
            <person name="Li B."/>
            <person name="Bai Z."/>
            <person name="Luis Goicoechea J."/>
            <person name="Liang C."/>
            <person name="Chen C."/>
            <person name="Zhang W."/>
            <person name="Sun S."/>
            <person name="Liao Y."/>
            <person name="Zhang X."/>
            <person name="Yang L."/>
            <person name="Song C."/>
            <person name="Wang M."/>
            <person name="Shi J."/>
            <person name="Liu G."/>
            <person name="Liu J."/>
            <person name="Zhou H."/>
            <person name="Zhou W."/>
            <person name="Yu Q."/>
            <person name="An N."/>
            <person name="Chen Y."/>
            <person name="Cai Q."/>
            <person name="Wang B."/>
            <person name="Liu B."/>
            <person name="Min J."/>
            <person name="Huang Y."/>
            <person name="Wu H."/>
            <person name="Li Z."/>
            <person name="Zhang Y."/>
            <person name="Yin Y."/>
            <person name="Song W."/>
            <person name="Jiang J."/>
            <person name="Jackson S.A."/>
            <person name="Wing R.A."/>
            <person name="Wang J."/>
            <person name="Chen M."/>
        </authorList>
    </citation>
    <scope>NUCLEOTIDE SEQUENCE [LARGE SCALE GENOMIC DNA]</scope>
    <source>
        <strain evidence="1">cv. IRGC 101232</strain>
    </source>
</reference>